<protein>
    <submittedName>
        <fullName evidence="2">Uncharacterized protein</fullName>
    </submittedName>
</protein>
<keyword evidence="3" id="KW-1185">Reference proteome</keyword>
<organism evidence="2 3">
    <name type="scientific">Forsythia ovata</name>
    <dbReference type="NCBI Taxonomy" id="205694"/>
    <lineage>
        <taxon>Eukaryota</taxon>
        <taxon>Viridiplantae</taxon>
        <taxon>Streptophyta</taxon>
        <taxon>Embryophyta</taxon>
        <taxon>Tracheophyta</taxon>
        <taxon>Spermatophyta</taxon>
        <taxon>Magnoliopsida</taxon>
        <taxon>eudicotyledons</taxon>
        <taxon>Gunneridae</taxon>
        <taxon>Pentapetalae</taxon>
        <taxon>asterids</taxon>
        <taxon>lamiids</taxon>
        <taxon>Lamiales</taxon>
        <taxon>Oleaceae</taxon>
        <taxon>Forsythieae</taxon>
        <taxon>Forsythia</taxon>
    </lineage>
</organism>
<feature type="region of interest" description="Disordered" evidence="1">
    <location>
        <begin position="1"/>
        <end position="30"/>
    </location>
</feature>
<dbReference type="EMBL" id="JBFOLJ010000011">
    <property type="protein sequence ID" value="KAL2494058.1"/>
    <property type="molecule type" value="Genomic_DNA"/>
</dbReference>
<dbReference type="Proteomes" id="UP001604277">
    <property type="component" value="Unassembled WGS sequence"/>
</dbReference>
<evidence type="ECO:0000313" key="2">
    <source>
        <dbReference type="EMBL" id="KAL2494058.1"/>
    </source>
</evidence>
<reference evidence="3" key="1">
    <citation type="submission" date="2024-07" db="EMBL/GenBank/DDBJ databases">
        <title>Two chromosome-level genome assemblies of Korean endemic species Abeliophyllum distichum and Forsythia ovata (Oleaceae).</title>
        <authorList>
            <person name="Jang H."/>
        </authorList>
    </citation>
    <scope>NUCLEOTIDE SEQUENCE [LARGE SCALE GENOMIC DNA]</scope>
</reference>
<name>A0ABD1S015_9LAMI</name>
<comment type="caution">
    <text evidence="2">The sequence shown here is derived from an EMBL/GenBank/DDBJ whole genome shotgun (WGS) entry which is preliminary data.</text>
</comment>
<gene>
    <name evidence="2" type="ORF">Fot_37815</name>
</gene>
<sequence>MIKRTGKANMVPKNQKGKQKSGGSQNPKGIIQNHLRKCSKVNASIAKNLVTPLKNANNRINDDKAKRDQALQFPPTKRRTTEFQQNYEYTQNFYSSNTFTPKSLETKPGTDTLGSLLLELTLGDLHNLKEHQGDKQYTFLARRLWIWVHGVKVQSFLVAHATSGGSACLSTVKRVGSL</sequence>
<dbReference type="AlphaFoldDB" id="A0ABD1S015"/>
<evidence type="ECO:0000256" key="1">
    <source>
        <dbReference type="SAM" id="MobiDB-lite"/>
    </source>
</evidence>
<accession>A0ABD1S015</accession>
<evidence type="ECO:0000313" key="3">
    <source>
        <dbReference type="Proteomes" id="UP001604277"/>
    </source>
</evidence>
<proteinExistence type="predicted"/>